<keyword evidence="4" id="KW-1185">Reference proteome</keyword>
<sequence>MKKAILSTLSLLLLSGAAMAGGEGASNAREMRARMDAQIAAQQAAVQQDSKQQASTQQDNAGSKS</sequence>
<accession>A0ABV8ZN25</accession>
<protein>
    <submittedName>
        <fullName evidence="3">Uncharacterized protein</fullName>
    </submittedName>
</protein>
<feature type="signal peptide" evidence="2">
    <location>
        <begin position="1"/>
        <end position="20"/>
    </location>
</feature>
<dbReference type="EMBL" id="JBHSEK010000002">
    <property type="protein sequence ID" value="MFC4488899.1"/>
    <property type="molecule type" value="Genomic_DNA"/>
</dbReference>
<evidence type="ECO:0000256" key="2">
    <source>
        <dbReference type="SAM" id="SignalP"/>
    </source>
</evidence>
<comment type="caution">
    <text evidence="3">The sequence shown here is derived from an EMBL/GenBank/DDBJ whole genome shotgun (WGS) entry which is preliminary data.</text>
</comment>
<feature type="region of interest" description="Disordered" evidence="1">
    <location>
        <begin position="39"/>
        <end position="65"/>
    </location>
</feature>
<name>A0ABV8ZN25_9NEIS</name>
<organism evidence="3 4">
    <name type="scientific">Chromobacterium aquaticum</name>
    <dbReference type="NCBI Taxonomy" id="467180"/>
    <lineage>
        <taxon>Bacteria</taxon>
        <taxon>Pseudomonadati</taxon>
        <taxon>Pseudomonadota</taxon>
        <taxon>Betaproteobacteria</taxon>
        <taxon>Neisseriales</taxon>
        <taxon>Chromobacteriaceae</taxon>
        <taxon>Chromobacterium</taxon>
    </lineage>
</organism>
<reference evidence="4" key="1">
    <citation type="journal article" date="2019" name="Int. J. Syst. Evol. Microbiol.">
        <title>The Global Catalogue of Microorganisms (GCM) 10K type strain sequencing project: providing services to taxonomists for standard genome sequencing and annotation.</title>
        <authorList>
            <consortium name="The Broad Institute Genomics Platform"/>
            <consortium name="The Broad Institute Genome Sequencing Center for Infectious Disease"/>
            <person name="Wu L."/>
            <person name="Ma J."/>
        </authorList>
    </citation>
    <scope>NUCLEOTIDE SEQUENCE [LARGE SCALE GENOMIC DNA]</scope>
    <source>
        <strain evidence="4">CGMCC 4.7608</strain>
    </source>
</reference>
<proteinExistence type="predicted"/>
<dbReference type="Proteomes" id="UP001595999">
    <property type="component" value="Unassembled WGS sequence"/>
</dbReference>
<evidence type="ECO:0000256" key="1">
    <source>
        <dbReference type="SAM" id="MobiDB-lite"/>
    </source>
</evidence>
<keyword evidence="2" id="KW-0732">Signal</keyword>
<dbReference type="RefSeq" id="WP_231462567.1">
    <property type="nucleotide sequence ID" value="NZ_JAJOHW010000077.1"/>
</dbReference>
<evidence type="ECO:0000313" key="3">
    <source>
        <dbReference type="EMBL" id="MFC4488899.1"/>
    </source>
</evidence>
<feature type="compositionally biased region" description="Low complexity" evidence="1">
    <location>
        <begin position="39"/>
        <end position="59"/>
    </location>
</feature>
<feature type="chain" id="PRO_5047264247" evidence="2">
    <location>
        <begin position="21"/>
        <end position="65"/>
    </location>
</feature>
<gene>
    <name evidence="3" type="ORF">ACFO0R_04645</name>
</gene>
<evidence type="ECO:0000313" key="4">
    <source>
        <dbReference type="Proteomes" id="UP001595999"/>
    </source>
</evidence>